<evidence type="ECO:0000313" key="3">
    <source>
        <dbReference type="Proteomes" id="UP000324595"/>
    </source>
</evidence>
<feature type="coiled-coil region" evidence="1">
    <location>
        <begin position="200"/>
        <end position="227"/>
    </location>
</feature>
<protein>
    <submittedName>
        <fullName evidence="2">Uncharacterized protein</fullName>
    </submittedName>
</protein>
<dbReference type="AlphaFoldDB" id="A0A5D3YJ78"/>
<accession>A0A5D3YJ78</accession>
<dbReference type="OrthoDB" id="1524788at2"/>
<sequence>MAAKFQKLKDELKSLEEGELISRSMMQGRQSRGLFFSGLSAPKWLKNALFVGFLSSFLLYSGFTLVGSIPSVNTSFDDVQSWVNEPDEDLLQGMGSWMEEMGYTDLSRQELIDLREQGVTATFISRMHDLGYTDLTLDQVVQLSQNDVSSTFTAMMKELGYTLTVDELVELRQHGVTAYYTSNLHDLGYTDVTKEELIRLKDTGVEIDEVQRLIEQREEELPAIEELIRYHISNQ</sequence>
<keyword evidence="1" id="KW-0175">Coiled coil</keyword>
<proteinExistence type="predicted"/>
<evidence type="ECO:0000256" key="1">
    <source>
        <dbReference type="SAM" id="Coils"/>
    </source>
</evidence>
<dbReference type="EMBL" id="VNHY01000003">
    <property type="protein sequence ID" value="TYP92795.1"/>
    <property type="molecule type" value="Genomic_DNA"/>
</dbReference>
<keyword evidence="3" id="KW-1185">Reference proteome</keyword>
<comment type="caution">
    <text evidence="2">The sequence shown here is derived from an EMBL/GenBank/DDBJ whole genome shotgun (WGS) entry which is preliminary data.</text>
</comment>
<name>A0A5D3YJ78_9BACT</name>
<evidence type="ECO:0000313" key="2">
    <source>
        <dbReference type="EMBL" id="TYP92795.1"/>
    </source>
</evidence>
<dbReference type="Proteomes" id="UP000324595">
    <property type="component" value="Unassembled WGS sequence"/>
</dbReference>
<gene>
    <name evidence="2" type="ORF">LX73_2162</name>
</gene>
<reference evidence="2 3" key="1">
    <citation type="submission" date="2019-07" db="EMBL/GenBank/DDBJ databases">
        <title>Genomic Encyclopedia of Archaeal and Bacterial Type Strains, Phase II (KMG-II): from individual species to whole genera.</title>
        <authorList>
            <person name="Goeker M."/>
        </authorList>
    </citation>
    <scope>NUCLEOTIDE SEQUENCE [LARGE SCALE GENOMIC DNA]</scope>
    <source>
        <strain evidence="2 3">DSM 21935</strain>
    </source>
</reference>
<dbReference type="RefSeq" id="WP_148899481.1">
    <property type="nucleotide sequence ID" value="NZ_VNHY01000003.1"/>
</dbReference>
<organism evidence="2 3">
    <name type="scientific">Fodinibius salinus</name>
    <dbReference type="NCBI Taxonomy" id="860790"/>
    <lineage>
        <taxon>Bacteria</taxon>
        <taxon>Pseudomonadati</taxon>
        <taxon>Balneolota</taxon>
        <taxon>Balneolia</taxon>
        <taxon>Balneolales</taxon>
        <taxon>Balneolaceae</taxon>
        <taxon>Fodinibius</taxon>
    </lineage>
</organism>